<evidence type="ECO:0000313" key="3">
    <source>
        <dbReference type="EMBL" id="CDH26808.1"/>
    </source>
</evidence>
<feature type="domain" description="Thioesterase" evidence="2">
    <location>
        <begin position="37"/>
        <end position="261"/>
    </location>
</feature>
<dbReference type="Pfam" id="PF00975">
    <property type="entry name" value="Thioesterase"/>
    <property type="match status" value="1"/>
</dbReference>
<dbReference type="InterPro" id="IPR001031">
    <property type="entry name" value="Thioesterase"/>
</dbReference>
<protein>
    <submittedName>
        <fullName evidence="3">Oleoyl-(Acyl-carrier-protein) hydrolase</fullName>
        <ecNumber evidence="3">3.1.2.14</ecNumber>
    </submittedName>
</protein>
<dbReference type="InterPro" id="IPR029058">
    <property type="entry name" value="AB_hydrolase_fold"/>
</dbReference>
<keyword evidence="3" id="KW-0378">Hydrolase</keyword>
<dbReference type="InterPro" id="IPR012223">
    <property type="entry name" value="TEII"/>
</dbReference>
<sequence length="270" mass="30037">MNNLPQVSPDNVSPQRLSTAASPWFRILKTCATPTSRLFCFPYAGGSAAVFRDWPSYFTEDIELIGVQYPGRAERYNEALIADCNLMVDALYQNITPLLDIPALFFGHSNRGLIAYELARRIQSAGSYSLSHLFLSASRSAAHRDPRIGYSRLNDEELARELVTLNGTPAALLASQEMMALYLPVLRADFAIADNYQYCSVPQLDIPTTVLYGTQDNSMSSDEINGWTEIIKSNVDVIPVIGGHFFIHESLEQVISPIRHQLHTGLAPRQ</sequence>
<comment type="similarity">
    <text evidence="1">Belongs to the thioesterase family.</text>
</comment>
<evidence type="ECO:0000313" key="4">
    <source>
        <dbReference type="Proteomes" id="UP000028493"/>
    </source>
</evidence>
<name>A0A077Q036_XENBV</name>
<proteinExistence type="inferred from homology"/>
<accession>A0A077Q036</accession>
<dbReference type="SUPFAM" id="SSF53474">
    <property type="entry name" value="alpha/beta-Hydrolases"/>
    <property type="match status" value="1"/>
</dbReference>
<dbReference type="PANTHER" id="PTHR11487:SF0">
    <property type="entry name" value="S-ACYL FATTY ACID SYNTHASE THIOESTERASE, MEDIUM CHAIN"/>
    <property type="match status" value="1"/>
</dbReference>
<dbReference type="EMBL" id="CBSZ010000433">
    <property type="protein sequence ID" value="CDH26808.1"/>
    <property type="molecule type" value="Genomic_DNA"/>
</dbReference>
<dbReference type="EC" id="3.1.2.14" evidence="3"/>
<dbReference type="RefSeq" id="WP_051875897.1">
    <property type="nucleotide sequence ID" value="NZ_CAWLXS010000093.1"/>
</dbReference>
<dbReference type="Proteomes" id="UP000028493">
    <property type="component" value="Unassembled WGS sequence"/>
</dbReference>
<dbReference type="AlphaFoldDB" id="A0A077Q036"/>
<organism evidence="3 4">
    <name type="scientific">Xenorhabdus bovienii str. kraussei Becker Underwood</name>
    <dbReference type="NCBI Taxonomy" id="1398204"/>
    <lineage>
        <taxon>Bacteria</taxon>
        <taxon>Pseudomonadati</taxon>
        <taxon>Pseudomonadota</taxon>
        <taxon>Gammaproteobacteria</taxon>
        <taxon>Enterobacterales</taxon>
        <taxon>Morganellaceae</taxon>
        <taxon>Xenorhabdus</taxon>
    </lineage>
</organism>
<gene>
    <name evidence="3" type="ORF">XBKB1_940037</name>
</gene>
<evidence type="ECO:0000256" key="1">
    <source>
        <dbReference type="ARBA" id="ARBA00007169"/>
    </source>
</evidence>
<dbReference type="PANTHER" id="PTHR11487">
    <property type="entry name" value="THIOESTERASE"/>
    <property type="match status" value="1"/>
</dbReference>
<comment type="caution">
    <text evidence="3">The sequence shown here is derived from an EMBL/GenBank/DDBJ whole genome shotgun (WGS) entry which is preliminary data.</text>
</comment>
<dbReference type="GO" id="GO:0016297">
    <property type="term" value="F:fatty acyl-[ACP] hydrolase activity"/>
    <property type="evidence" value="ECO:0007669"/>
    <property type="project" value="UniProtKB-EC"/>
</dbReference>
<dbReference type="Gene3D" id="3.40.50.1820">
    <property type="entry name" value="alpha/beta hydrolase"/>
    <property type="match status" value="1"/>
</dbReference>
<reference evidence="3" key="1">
    <citation type="submission" date="2013-07" db="EMBL/GenBank/DDBJ databases">
        <title>Sub-species coevolution in mutualistic symbiosis.</title>
        <authorList>
            <person name="Murfin K."/>
            <person name="Klassen J."/>
            <person name="Lee M."/>
            <person name="Forst S."/>
            <person name="Stock P."/>
            <person name="Goodrich-Blair H."/>
        </authorList>
    </citation>
    <scope>NUCLEOTIDE SEQUENCE [LARGE SCALE GENOMIC DNA]</scope>
    <source>
        <strain evidence="3">Kraussei Becker Underwood</strain>
    </source>
</reference>
<dbReference type="GO" id="GO:0008610">
    <property type="term" value="P:lipid biosynthetic process"/>
    <property type="evidence" value="ECO:0007669"/>
    <property type="project" value="TreeGrafter"/>
</dbReference>
<dbReference type="HOGENOM" id="CLU_070456_1_1_6"/>
<evidence type="ECO:0000259" key="2">
    <source>
        <dbReference type="Pfam" id="PF00975"/>
    </source>
</evidence>